<sequence length="145" mass="16203">MPDEDLVGRIRAIISASPFHGEGHRKVWARLRLAGVRTSRRRTLRLMRENDLLAPSRTGAPKGPRKHDGTIIPDAIDVMWGTDMTSPWTREGQAAVFIAIDHHGGECTGIHAARRGTRFEALEPVRQGVRRCFVSADGTRPCFPW</sequence>
<gene>
    <name evidence="2" type="ORF">AA12717_3086</name>
</gene>
<dbReference type="InterPro" id="IPR025948">
    <property type="entry name" value="HTH-like_dom"/>
</dbReference>
<proteinExistence type="predicted"/>
<keyword evidence="3" id="KW-1185">Reference proteome</keyword>
<evidence type="ECO:0000313" key="2">
    <source>
        <dbReference type="EMBL" id="GBQ28900.1"/>
    </source>
</evidence>
<dbReference type="Proteomes" id="UP001060895">
    <property type="component" value="Unassembled WGS sequence"/>
</dbReference>
<feature type="domain" description="HTH-like" evidence="1">
    <location>
        <begin position="4"/>
        <end position="57"/>
    </location>
</feature>
<evidence type="ECO:0000313" key="3">
    <source>
        <dbReference type="Proteomes" id="UP001060895"/>
    </source>
</evidence>
<reference evidence="2" key="1">
    <citation type="submission" date="2013-04" db="EMBL/GenBank/DDBJ databases">
        <title>The genome sequencing project of 58 acetic acid bacteria.</title>
        <authorList>
            <person name="Okamoto-Kainuma A."/>
            <person name="Ishikawa M."/>
            <person name="Umino S."/>
            <person name="Koizumi Y."/>
            <person name="Shiwa Y."/>
            <person name="Yoshikawa H."/>
            <person name="Matsutani M."/>
            <person name="Matsushita K."/>
        </authorList>
    </citation>
    <scope>NUCLEOTIDE SEQUENCE</scope>
    <source>
        <strain evidence="2">DSM 12717</strain>
    </source>
</reference>
<evidence type="ECO:0000259" key="1">
    <source>
        <dbReference type="Pfam" id="PF13276"/>
    </source>
</evidence>
<comment type="caution">
    <text evidence="2">The sequence shown here is derived from an EMBL/GenBank/DDBJ whole genome shotgun (WGS) entry which is preliminary data.</text>
</comment>
<protein>
    <submittedName>
        <fullName evidence="2">Transposase OrfB</fullName>
    </submittedName>
</protein>
<organism evidence="2 3">
    <name type="scientific">Gluconacetobacter sacchari DSM 12717</name>
    <dbReference type="NCBI Taxonomy" id="1307940"/>
    <lineage>
        <taxon>Bacteria</taxon>
        <taxon>Pseudomonadati</taxon>
        <taxon>Pseudomonadota</taxon>
        <taxon>Alphaproteobacteria</taxon>
        <taxon>Acetobacterales</taxon>
        <taxon>Acetobacteraceae</taxon>
        <taxon>Gluconacetobacter</taxon>
    </lineage>
</organism>
<dbReference type="EMBL" id="BAQP01000298">
    <property type="protein sequence ID" value="GBQ28900.1"/>
    <property type="molecule type" value="Genomic_DNA"/>
</dbReference>
<accession>A0ABQ0PAS3</accession>
<name>A0ABQ0PAS3_9PROT</name>
<dbReference type="Pfam" id="PF13276">
    <property type="entry name" value="HTH_21"/>
    <property type="match status" value="1"/>
</dbReference>